<protein>
    <submittedName>
        <fullName evidence="2">Uncharacterized protein</fullName>
    </submittedName>
</protein>
<sequence length="246" mass="26871">MSPTGKPATRRDETSVRPICPPAPLLLLLTLTVPVSGCADDPSAQGVTSLLVTIGSELRAFPEVFPTNYYVSHRYNGSLLCDKDPCCVFQAAVVLKDSWSRLLVHLPAVHLKQNFVLQLTHMLLTLTDPKIQGNKDLSSFPHVHSTPEELLHYTHSVLARWLKLDCPSGAGGCAFPTAAAIQGDAGVDEEAGGEFAGRREAERGKRWSSVFHVPTNAGMVRFHFPGLPLWTVSLLWTTLDAIVRRP</sequence>
<organism evidence="2 3">
    <name type="scientific">Denticeps clupeoides</name>
    <name type="common">denticle herring</name>
    <dbReference type="NCBI Taxonomy" id="299321"/>
    <lineage>
        <taxon>Eukaryota</taxon>
        <taxon>Metazoa</taxon>
        <taxon>Chordata</taxon>
        <taxon>Craniata</taxon>
        <taxon>Vertebrata</taxon>
        <taxon>Euteleostomi</taxon>
        <taxon>Actinopterygii</taxon>
        <taxon>Neopterygii</taxon>
        <taxon>Teleostei</taxon>
        <taxon>Clupei</taxon>
        <taxon>Clupeiformes</taxon>
        <taxon>Denticipitoidei</taxon>
        <taxon>Denticipitidae</taxon>
        <taxon>Denticeps</taxon>
    </lineage>
</organism>
<evidence type="ECO:0000256" key="1">
    <source>
        <dbReference type="SAM" id="SignalP"/>
    </source>
</evidence>
<reference evidence="2" key="2">
    <citation type="submission" date="2025-08" db="UniProtKB">
        <authorList>
            <consortium name="Ensembl"/>
        </authorList>
    </citation>
    <scope>IDENTIFICATION</scope>
</reference>
<dbReference type="Ensembl" id="ENSDCDT00010003598.1">
    <property type="protein sequence ID" value="ENSDCDP00010003463.1"/>
    <property type="gene ID" value="ENSDCDG00010001582.1"/>
</dbReference>
<gene>
    <name evidence="2" type="primary">zgc:174888</name>
</gene>
<dbReference type="GeneTree" id="ENSGT01030000235056"/>
<dbReference type="Proteomes" id="UP000694580">
    <property type="component" value="Chromosome 5"/>
</dbReference>
<evidence type="ECO:0000313" key="2">
    <source>
        <dbReference type="Ensembl" id="ENSDCDP00010003463.1"/>
    </source>
</evidence>
<feature type="chain" id="PRO_5044333607" evidence="1">
    <location>
        <begin position="40"/>
        <end position="246"/>
    </location>
</feature>
<keyword evidence="3" id="KW-1185">Reference proteome</keyword>
<accession>A0AAY4A2E4</accession>
<name>A0AAY4A2E4_9TELE</name>
<dbReference type="AlphaFoldDB" id="A0AAY4A2E4"/>
<keyword evidence="1" id="KW-0732">Signal</keyword>
<reference evidence="2" key="3">
    <citation type="submission" date="2025-09" db="UniProtKB">
        <authorList>
            <consortium name="Ensembl"/>
        </authorList>
    </citation>
    <scope>IDENTIFICATION</scope>
</reference>
<evidence type="ECO:0000313" key="3">
    <source>
        <dbReference type="Proteomes" id="UP000694580"/>
    </source>
</evidence>
<feature type="signal peptide" evidence="1">
    <location>
        <begin position="1"/>
        <end position="39"/>
    </location>
</feature>
<proteinExistence type="predicted"/>
<reference evidence="2 3" key="1">
    <citation type="submission" date="2020-06" db="EMBL/GenBank/DDBJ databases">
        <authorList>
            <consortium name="Wellcome Sanger Institute Data Sharing"/>
        </authorList>
    </citation>
    <scope>NUCLEOTIDE SEQUENCE [LARGE SCALE GENOMIC DNA]</scope>
</reference>